<comment type="similarity">
    <text evidence="1">Belongs to the BRINP family.</text>
</comment>
<dbReference type="GO" id="GO:0030425">
    <property type="term" value="C:dendrite"/>
    <property type="evidence" value="ECO:0007669"/>
    <property type="project" value="TreeGrafter"/>
</dbReference>
<reference evidence="8" key="1">
    <citation type="submission" date="2025-08" db="UniProtKB">
        <authorList>
            <consortium name="RefSeq"/>
        </authorList>
    </citation>
    <scope>IDENTIFICATION</scope>
</reference>
<dbReference type="Pfam" id="PF01823">
    <property type="entry name" value="MACPF"/>
    <property type="match status" value="1"/>
</dbReference>
<dbReference type="KEGG" id="char:105899209"/>
<dbReference type="OrthoDB" id="10013872at2759"/>
<dbReference type="InterPro" id="IPR033237">
    <property type="entry name" value="BRINP"/>
</dbReference>
<evidence type="ECO:0000256" key="5">
    <source>
        <dbReference type="ARBA" id="ARBA00023306"/>
    </source>
</evidence>
<keyword evidence="5" id="KW-0131">Cell cycle</keyword>
<gene>
    <name evidence="8" type="primary">brinp3b</name>
</gene>
<sequence length="765" mass="87492">MHGRSVGLRPVDQMLRWEGMVLTLRCCWAIATAAAFVDAADPLSWLLSDKGPFHRAQEFTEFTERYEHGFTTRYKIYREFGRWRVNSMALERQESNGVAAPLDPEFLHNIRLLGRRPTLQKITENIIKKYGTHFLLSATLGGEESLTIFVDQRKLSRGPEVGIDLNSTSALTLEALHQLAASYFIDRESTLRKLHHLQIASSAIKVTETRTGPLGCSNYDNLDSVSSVLVHSPENKVHLQGLQVILPAYLRNSFIQAALGYIGCNAEGQFVCRQNDCWCQCHPGFPQCNCPEQELHSLEANLLRVKETWRVANQGFEESDEFQSFVGRLPLHYALNSSAILHFWRNDASLTHRYRLLETSTSQLLAKARRTTNKLFSLSKRCHTQPKIVLQRERSFRYWLSYILSILYCSENNLVGQYSEETHSCTCPYEHPPCQGLTPCLVGEGPRCASCSVENRTRCAGCNPGYTLGHGSCRHAVPDSSDHYLGFETDLRDVELQYLLQRRDGRISLHGIFVSNDVRLNAWFDPSWRKRMLLTLKSNKFKSNRIHMLLGLSLQICHTKNSTLEPVLSVYVNPFGGSHSESWTMPINQHGYPNWEKTKLDIPLYCYNWTLTLGNRWKTFFETVHFYLRSKIRADSAQGNSSLYLEPLEVTDPSQNLGYMKINSMTLFGYSMHFDPEAIQDLILQLDYPYTQGSRDTALLQLVEIRHRVNRLSPPGPQPLDLFSCLLRHRLKLSSSEVVRILTALQTFNAKQPYSMEYEPTKLCS</sequence>
<dbReference type="Pfam" id="PF19052">
    <property type="entry name" value="BRINP_C"/>
    <property type="match status" value="1"/>
</dbReference>
<keyword evidence="2" id="KW-0732">Signal</keyword>
<dbReference type="GO" id="GO:0045666">
    <property type="term" value="P:positive regulation of neuron differentiation"/>
    <property type="evidence" value="ECO:0007669"/>
    <property type="project" value="InterPro"/>
</dbReference>
<dbReference type="InterPro" id="IPR057450">
    <property type="entry name" value="BRINP_EGF"/>
</dbReference>
<dbReference type="RefSeq" id="XP_012681812.2">
    <property type="nucleotide sequence ID" value="XM_012826358.2"/>
</dbReference>
<dbReference type="GO" id="GO:0007399">
    <property type="term" value="P:nervous system development"/>
    <property type="evidence" value="ECO:0007669"/>
    <property type="project" value="TreeGrafter"/>
</dbReference>
<evidence type="ECO:0000313" key="7">
    <source>
        <dbReference type="Proteomes" id="UP000515152"/>
    </source>
</evidence>
<evidence type="ECO:0000256" key="3">
    <source>
        <dbReference type="ARBA" id="ARBA00022810"/>
    </source>
</evidence>
<evidence type="ECO:0000259" key="6">
    <source>
        <dbReference type="SMART" id="SM00457"/>
    </source>
</evidence>
<dbReference type="GO" id="GO:0043025">
    <property type="term" value="C:neuronal cell body"/>
    <property type="evidence" value="ECO:0007669"/>
    <property type="project" value="TreeGrafter"/>
</dbReference>
<evidence type="ECO:0000256" key="1">
    <source>
        <dbReference type="ARBA" id="ARBA00010360"/>
    </source>
</evidence>
<keyword evidence="3" id="KW-0338">Growth arrest</keyword>
<name>A0A6P3VUX0_CLUHA</name>
<dbReference type="SMART" id="SM00457">
    <property type="entry name" value="MACPF"/>
    <property type="match status" value="1"/>
</dbReference>
<accession>A0A6P3VUX0</accession>
<dbReference type="GeneID" id="105899209"/>
<keyword evidence="4" id="KW-0325">Glycoprotein</keyword>
<dbReference type="AlphaFoldDB" id="A0A6P3VUX0"/>
<dbReference type="GO" id="GO:0005737">
    <property type="term" value="C:cytoplasm"/>
    <property type="evidence" value="ECO:0007669"/>
    <property type="project" value="TreeGrafter"/>
</dbReference>
<evidence type="ECO:0000256" key="4">
    <source>
        <dbReference type="ARBA" id="ARBA00023180"/>
    </source>
</evidence>
<evidence type="ECO:0000313" key="8">
    <source>
        <dbReference type="RefSeq" id="XP_012681812.2"/>
    </source>
</evidence>
<organism evidence="7 8">
    <name type="scientific">Clupea harengus</name>
    <name type="common">Atlantic herring</name>
    <dbReference type="NCBI Taxonomy" id="7950"/>
    <lineage>
        <taxon>Eukaryota</taxon>
        <taxon>Metazoa</taxon>
        <taxon>Chordata</taxon>
        <taxon>Craniata</taxon>
        <taxon>Vertebrata</taxon>
        <taxon>Euteleostomi</taxon>
        <taxon>Actinopterygii</taxon>
        <taxon>Neopterygii</taxon>
        <taxon>Teleostei</taxon>
        <taxon>Clupei</taxon>
        <taxon>Clupeiformes</taxon>
        <taxon>Clupeoidei</taxon>
        <taxon>Clupeidae</taxon>
        <taxon>Clupea</taxon>
    </lineage>
</organism>
<dbReference type="Proteomes" id="UP000515152">
    <property type="component" value="Chromosome 22"/>
</dbReference>
<dbReference type="InterPro" id="IPR057671">
    <property type="entry name" value="BRINP_C"/>
</dbReference>
<dbReference type="GO" id="GO:0045930">
    <property type="term" value="P:negative regulation of mitotic cell cycle"/>
    <property type="evidence" value="ECO:0007669"/>
    <property type="project" value="InterPro"/>
</dbReference>
<dbReference type="PANTHER" id="PTHR15564:SF10">
    <property type="entry name" value="BMP_RETINOIC ACID-INDUCIBLE NEURAL-SPECIFIC PROTEIN 3 ISOFORM X1"/>
    <property type="match status" value="1"/>
</dbReference>
<evidence type="ECO:0000256" key="2">
    <source>
        <dbReference type="ARBA" id="ARBA00022729"/>
    </source>
</evidence>
<dbReference type="PANTHER" id="PTHR15564">
    <property type="entry name" value="MACPF DOMAIN-CONTAINING PROTEIN"/>
    <property type="match status" value="1"/>
</dbReference>
<dbReference type="Pfam" id="PF25415">
    <property type="entry name" value="EGF_BRNP1-3"/>
    <property type="match status" value="1"/>
</dbReference>
<protein>
    <submittedName>
        <fullName evidence="8">BMP/retinoic acid-inducible neural-specific protein 3 isoform X1</fullName>
    </submittedName>
</protein>
<dbReference type="GO" id="GO:0071300">
    <property type="term" value="P:cellular response to retinoic acid"/>
    <property type="evidence" value="ECO:0007669"/>
    <property type="project" value="TreeGrafter"/>
</dbReference>
<keyword evidence="7" id="KW-1185">Reference proteome</keyword>
<feature type="domain" description="MACPF" evidence="6">
    <location>
        <begin position="77"/>
        <end position="263"/>
    </location>
</feature>
<proteinExistence type="inferred from homology"/>
<dbReference type="CTD" id="100330048"/>
<dbReference type="InterPro" id="IPR020864">
    <property type="entry name" value="MACPF"/>
</dbReference>